<dbReference type="InterPro" id="IPR052396">
    <property type="entry name" value="Meiotic_Drive_Suppr_Kinase"/>
</dbReference>
<keyword evidence="2" id="KW-1185">Reference proteome</keyword>
<dbReference type="OMA" id="HATHEGS"/>
<evidence type="ECO:0000313" key="1">
    <source>
        <dbReference type="EMBL" id="KGO75166.1"/>
    </source>
</evidence>
<proteinExistence type="predicted"/>
<dbReference type="InterPro" id="IPR011009">
    <property type="entry name" value="Kinase-like_dom_sf"/>
</dbReference>
<dbReference type="HOGENOM" id="CLU_069414_3_1_1"/>
<gene>
    <name evidence="1" type="ORF">PITC_057870</name>
</gene>
<accession>A0A0A2L7N9</accession>
<dbReference type="EMBL" id="JQGA01000513">
    <property type="protein sequence ID" value="KGO75166.1"/>
    <property type="molecule type" value="Genomic_DNA"/>
</dbReference>
<name>A0A0A2L7N9_PENIT</name>
<sequence>MEKLLPSMEPSNNIQLNDIKIVPKSAQPLGLSSDPTVYRLELEHNTNHELPKSVVVKLEKKEGFRAFQREVDAYNNLQSLQGTVIPTVLGEGSFCGRRALFLSDVDGQTLYEAAQADIDEKKIETYLEDALYALWECKAEYNDENPNNFLVCHDHIVILDLEDVEFLVEDPCWERSVNSGNVEYLLSRYRYMRNPGRPRSPMDFSRIHLNGTSASSMTLA</sequence>
<evidence type="ECO:0000313" key="2">
    <source>
        <dbReference type="Proteomes" id="UP000030104"/>
    </source>
</evidence>
<organism evidence="1 2">
    <name type="scientific">Penicillium italicum</name>
    <name type="common">Blue mold</name>
    <dbReference type="NCBI Taxonomy" id="40296"/>
    <lineage>
        <taxon>Eukaryota</taxon>
        <taxon>Fungi</taxon>
        <taxon>Dikarya</taxon>
        <taxon>Ascomycota</taxon>
        <taxon>Pezizomycotina</taxon>
        <taxon>Eurotiomycetes</taxon>
        <taxon>Eurotiomycetidae</taxon>
        <taxon>Eurotiales</taxon>
        <taxon>Aspergillaceae</taxon>
        <taxon>Penicillium</taxon>
    </lineage>
</organism>
<dbReference type="SUPFAM" id="SSF56112">
    <property type="entry name" value="Protein kinase-like (PK-like)"/>
    <property type="match status" value="1"/>
</dbReference>
<dbReference type="PANTHER" id="PTHR37171">
    <property type="entry name" value="SERINE/THREONINE-PROTEIN KINASE YRZF-RELATED"/>
    <property type="match status" value="1"/>
</dbReference>
<evidence type="ECO:0008006" key="3">
    <source>
        <dbReference type="Google" id="ProtNLM"/>
    </source>
</evidence>
<dbReference type="PhylomeDB" id="A0A0A2L7N9"/>
<comment type="caution">
    <text evidence="1">The sequence shown here is derived from an EMBL/GenBank/DDBJ whole genome shotgun (WGS) entry which is preliminary data.</text>
</comment>
<dbReference type="AlphaFoldDB" id="A0A0A2L7N9"/>
<dbReference type="OrthoDB" id="2942798at2759"/>
<protein>
    <recommendedName>
        <fullName evidence="3">Lipopolysaccharide kinase</fullName>
    </recommendedName>
</protein>
<dbReference type="Proteomes" id="UP000030104">
    <property type="component" value="Unassembled WGS sequence"/>
</dbReference>
<dbReference type="PANTHER" id="PTHR37171:SF1">
    <property type="entry name" value="SERINE_THREONINE-PROTEIN KINASE YRZF-RELATED"/>
    <property type="match status" value="1"/>
</dbReference>
<reference evidence="1 2" key="1">
    <citation type="journal article" date="2015" name="Mol. Plant Microbe Interact.">
        <title>Genome, transcriptome, and functional analyses of Penicillium expansum provide new insights into secondary metabolism and pathogenicity.</title>
        <authorList>
            <person name="Ballester A.R."/>
            <person name="Marcet-Houben M."/>
            <person name="Levin E."/>
            <person name="Sela N."/>
            <person name="Selma-Lazaro C."/>
            <person name="Carmona L."/>
            <person name="Wisniewski M."/>
            <person name="Droby S."/>
            <person name="Gonzalez-Candelas L."/>
            <person name="Gabaldon T."/>
        </authorList>
    </citation>
    <scope>NUCLEOTIDE SEQUENCE [LARGE SCALE GENOMIC DNA]</scope>
    <source>
        <strain evidence="1 2">PHI-1</strain>
    </source>
</reference>